<evidence type="ECO:0000313" key="3">
    <source>
        <dbReference type="Proteomes" id="UP000772434"/>
    </source>
</evidence>
<feature type="compositionally biased region" description="Basic and acidic residues" evidence="1">
    <location>
        <begin position="183"/>
        <end position="194"/>
    </location>
</feature>
<protein>
    <submittedName>
        <fullName evidence="2">Uncharacterized protein</fullName>
    </submittedName>
</protein>
<feature type="region of interest" description="Disordered" evidence="1">
    <location>
        <begin position="177"/>
        <end position="227"/>
    </location>
</feature>
<gene>
    <name evidence="2" type="ORF">BDP27DRAFT_1432668</name>
</gene>
<sequence>MASSILAVCALPMNELTHSGRIVRREKLPVAIVTFIDGKTGEPLKTVPTGTVALRLSFKTALRTAWNHIGLVHVVFRNSFDESEEMAFYKMGGTLFPECTNDNPCFGWIVFTPNLKVTPRFGRKVYTAISRGPVSRKTFRLEWGTPEVGRKSKEEIQEWEDHQRHFDSYFMVPADEPSTQAADQHRPTSTDERPPSAGGHKPPPDGQRAPSPGRHSSPSADGQKPASAGRHSLLLLVDMGLPRVDTGPQLDQSILALVGDPLLRPPSAGRQSPPPPDRHRSPSAGGHEPSV</sequence>
<accession>A0A9P5P7Y1</accession>
<keyword evidence="3" id="KW-1185">Reference proteome</keyword>
<feature type="region of interest" description="Disordered" evidence="1">
    <location>
        <begin position="257"/>
        <end position="291"/>
    </location>
</feature>
<name>A0A9P5P7Y1_9AGAR</name>
<dbReference type="Proteomes" id="UP000772434">
    <property type="component" value="Unassembled WGS sequence"/>
</dbReference>
<proteinExistence type="predicted"/>
<evidence type="ECO:0000313" key="2">
    <source>
        <dbReference type="EMBL" id="KAF9058494.1"/>
    </source>
</evidence>
<evidence type="ECO:0000256" key="1">
    <source>
        <dbReference type="SAM" id="MobiDB-lite"/>
    </source>
</evidence>
<dbReference type="EMBL" id="JADNRY010000373">
    <property type="protein sequence ID" value="KAF9058494.1"/>
    <property type="molecule type" value="Genomic_DNA"/>
</dbReference>
<comment type="caution">
    <text evidence="2">The sequence shown here is derived from an EMBL/GenBank/DDBJ whole genome shotgun (WGS) entry which is preliminary data.</text>
</comment>
<dbReference type="AlphaFoldDB" id="A0A9P5P7Y1"/>
<organism evidence="2 3">
    <name type="scientific">Rhodocollybia butyracea</name>
    <dbReference type="NCBI Taxonomy" id="206335"/>
    <lineage>
        <taxon>Eukaryota</taxon>
        <taxon>Fungi</taxon>
        <taxon>Dikarya</taxon>
        <taxon>Basidiomycota</taxon>
        <taxon>Agaricomycotina</taxon>
        <taxon>Agaricomycetes</taxon>
        <taxon>Agaricomycetidae</taxon>
        <taxon>Agaricales</taxon>
        <taxon>Marasmiineae</taxon>
        <taxon>Omphalotaceae</taxon>
        <taxon>Rhodocollybia</taxon>
    </lineage>
</organism>
<reference evidence="2" key="1">
    <citation type="submission" date="2020-11" db="EMBL/GenBank/DDBJ databases">
        <authorList>
            <consortium name="DOE Joint Genome Institute"/>
            <person name="Ahrendt S."/>
            <person name="Riley R."/>
            <person name="Andreopoulos W."/>
            <person name="Labutti K."/>
            <person name="Pangilinan J."/>
            <person name="Ruiz-Duenas F.J."/>
            <person name="Barrasa J.M."/>
            <person name="Sanchez-Garcia M."/>
            <person name="Camarero S."/>
            <person name="Miyauchi S."/>
            <person name="Serrano A."/>
            <person name="Linde D."/>
            <person name="Babiker R."/>
            <person name="Drula E."/>
            <person name="Ayuso-Fernandez I."/>
            <person name="Pacheco R."/>
            <person name="Padilla G."/>
            <person name="Ferreira P."/>
            <person name="Barriuso J."/>
            <person name="Kellner H."/>
            <person name="Castanera R."/>
            <person name="Alfaro M."/>
            <person name="Ramirez L."/>
            <person name="Pisabarro A.G."/>
            <person name="Kuo A."/>
            <person name="Tritt A."/>
            <person name="Lipzen A."/>
            <person name="He G."/>
            <person name="Yan M."/>
            <person name="Ng V."/>
            <person name="Cullen D."/>
            <person name="Martin F."/>
            <person name="Rosso M.-N."/>
            <person name="Henrissat B."/>
            <person name="Hibbett D."/>
            <person name="Martinez A.T."/>
            <person name="Grigoriev I.V."/>
        </authorList>
    </citation>
    <scope>NUCLEOTIDE SEQUENCE</scope>
    <source>
        <strain evidence="2">AH 40177</strain>
    </source>
</reference>